<dbReference type="InterPro" id="IPR000477">
    <property type="entry name" value="RT_dom"/>
</dbReference>
<dbReference type="GO" id="GO:0071897">
    <property type="term" value="P:DNA biosynthetic process"/>
    <property type="evidence" value="ECO:0007669"/>
    <property type="project" value="UniProtKB-ARBA"/>
</dbReference>
<dbReference type="AlphaFoldDB" id="A0AAU9V8C2"/>
<dbReference type="PROSITE" id="PS50878">
    <property type="entry name" value="RT_POL"/>
    <property type="match status" value="1"/>
</dbReference>
<dbReference type="SUPFAM" id="SSF56219">
    <property type="entry name" value="DNase I-like"/>
    <property type="match status" value="1"/>
</dbReference>
<dbReference type="SUPFAM" id="SSF56672">
    <property type="entry name" value="DNA/RNA polymerases"/>
    <property type="match status" value="1"/>
</dbReference>
<gene>
    <name evidence="2" type="ORF">EEDITHA_LOCUS19658</name>
</gene>
<dbReference type="Pfam" id="PF14529">
    <property type="entry name" value="Exo_endo_phos_2"/>
    <property type="match status" value="1"/>
</dbReference>
<dbReference type="InterPro" id="IPR043502">
    <property type="entry name" value="DNA/RNA_pol_sf"/>
</dbReference>
<dbReference type="PANTHER" id="PTHR47510:SF3">
    <property type="entry name" value="ENDO_EXONUCLEASE_PHOSPHATASE DOMAIN-CONTAINING PROTEIN"/>
    <property type="match status" value="1"/>
</dbReference>
<proteinExistence type="predicted"/>
<dbReference type="PANTHER" id="PTHR47510">
    <property type="entry name" value="REVERSE TRANSCRIPTASE DOMAIN-CONTAINING PROTEIN"/>
    <property type="match status" value="1"/>
</dbReference>
<organism evidence="2 3">
    <name type="scientific">Euphydryas editha</name>
    <name type="common">Edith's checkerspot</name>
    <dbReference type="NCBI Taxonomy" id="104508"/>
    <lineage>
        <taxon>Eukaryota</taxon>
        <taxon>Metazoa</taxon>
        <taxon>Ecdysozoa</taxon>
        <taxon>Arthropoda</taxon>
        <taxon>Hexapoda</taxon>
        <taxon>Insecta</taxon>
        <taxon>Pterygota</taxon>
        <taxon>Neoptera</taxon>
        <taxon>Endopterygota</taxon>
        <taxon>Lepidoptera</taxon>
        <taxon>Glossata</taxon>
        <taxon>Ditrysia</taxon>
        <taxon>Papilionoidea</taxon>
        <taxon>Nymphalidae</taxon>
        <taxon>Nymphalinae</taxon>
        <taxon>Euphydryas</taxon>
    </lineage>
</organism>
<dbReference type="Gene3D" id="3.60.10.10">
    <property type="entry name" value="Endonuclease/exonuclease/phosphatase"/>
    <property type="match status" value="1"/>
</dbReference>
<accession>A0AAU9V8C2</accession>
<dbReference type="EMBL" id="CAKOGL010000028">
    <property type="protein sequence ID" value="CAH2105396.1"/>
    <property type="molecule type" value="Genomic_DNA"/>
</dbReference>
<dbReference type="Pfam" id="PF00078">
    <property type="entry name" value="RVT_1"/>
    <property type="match status" value="1"/>
</dbReference>
<name>A0AAU9V8C2_EUPED</name>
<protein>
    <recommendedName>
        <fullName evidence="1">Reverse transcriptase domain-containing protein</fullName>
    </recommendedName>
</protein>
<reference evidence="2" key="1">
    <citation type="submission" date="2022-03" db="EMBL/GenBank/DDBJ databases">
        <authorList>
            <person name="Tunstrom K."/>
        </authorList>
    </citation>
    <scope>NUCLEOTIDE SEQUENCE</scope>
</reference>
<dbReference type="CDD" id="cd01650">
    <property type="entry name" value="RT_nLTR_like"/>
    <property type="match status" value="1"/>
</dbReference>
<evidence type="ECO:0000313" key="2">
    <source>
        <dbReference type="EMBL" id="CAH2105396.1"/>
    </source>
</evidence>
<feature type="domain" description="Reverse transcriptase" evidence="1">
    <location>
        <begin position="496"/>
        <end position="761"/>
    </location>
</feature>
<keyword evidence="3" id="KW-1185">Reference proteome</keyword>
<evidence type="ECO:0000313" key="3">
    <source>
        <dbReference type="Proteomes" id="UP001153954"/>
    </source>
</evidence>
<evidence type="ECO:0000259" key="1">
    <source>
        <dbReference type="PROSITE" id="PS50878"/>
    </source>
</evidence>
<dbReference type="InterPro" id="IPR036691">
    <property type="entry name" value="Endo/exonu/phosph_ase_sf"/>
</dbReference>
<dbReference type="GO" id="GO:0003824">
    <property type="term" value="F:catalytic activity"/>
    <property type="evidence" value="ECO:0007669"/>
    <property type="project" value="InterPro"/>
</dbReference>
<comment type="caution">
    <text evidence="2">The sequence shown here is derived from an EMBL/GenBank/DDBJ whole genome shotgun (WGS) entry which is preliminary data.</text>
</comment>
<sequence length="956" mass="112506">MNKPFQLLYQNVRGLRTKTEQFRLNILQNDYEVLLVTETWLKSGFYMRELSDSRYDIFRADRSNKTSNKLDGGGVMICTKSILRAQERSDWSCTGVESVWITIPKSVIRKNQNLNIGVFYIPPDDYQVKRLETVTNFLSSILTSKSEEHFIITGDFNLPNIDWKSEGPLYLNRGSTLLRTVSSNFIETCSSFNLKQFNQIPNVSNNTLDLIFSNIYLNVQKSDQILVTEDKYHPCLEIDASDLLLKELSKPPLNKMKFKKADYSVINEILSKLNWQNILRGDSIDVIVDKFYETINKILNEHIPVVTERFSCHYPIWYNKSLIHIIQEKLKAHARWKSFKNPRDYDEFSLLRRRQKKLQHYYYEKFKTKMQNDIKKDPKFFWRYQKYLRNNNSGYPSSLSLGDRRFNSPKEICEGFSEFFESVFEKQNHNKDKTHVPISYADDTICNLNINKELVLKILKALDINKGAGTDRIPAIFYVKCANNLADPLSIIFDKSINEFGAFPTQWKDALIIPIHKAGARHKIEHYRPISILNTISKIFERLIYNAIAPAIHKSIPLEQHGFMLKRSTLTNLSVFTNFVHTAMDKQQQVDVIYTDFQKAFDRVDHVILLQKLQALGIKGDLHRWFCSYISKRQQAVVIGSARSDFVHATSGVPQGSLLGPLLYNAYLYDIYRCFKYSRFLLFADDKKIYKAINKISDCVELQHDLNNLSNFYKENKIIVNIKKTVSITFSRKVKNIEFVYYIDNNPIQKVNSVRDLGIQLDHKLLMTEHIEFITDKAYKQLGYIKRVCKTFTDVESIKMLYFSYVRSVLEYCCSIWSPNYSKYKNKLEAIQKHFLRFLCFVDFREYKNYTETCKHYKMETLEIRRRQCDMYMLYDILAGHIDCNDLVSALYFRVPNRRTRHTELFYTPKVHTNYARNSILSRIVNTYNEFYSEIDLFNMPKKTFKKKVKSKDAVN</sequence>
<dbReference type="Proteomes" id="UP001153954">
    <property type="component" value="Unassembled WGS sequence"/>
</dbReference>
<dbReference type="InterPro" id="IPR005135">
    <property type="entry name" value="Endo/exonuclease/phosphatase"/>
</dbReference>